<dbReference type="Pfam" id="PF19886">
    <property type="entry name" value="DUF6359"/>
    <property type="match status" value="1"/>
</dbReference>
<dbReference type="RefSeq" id="WP_089366077.1">
    <property type="nucleotide sequence ID" value="NZ_CP023863.1"/>
</dbReference>
<reference evidence="2 3" key="1">
    <citation type="submission" date="2017-06" db="EMBL/GenBank/DDBJ databases">
        <authorList>
            <person name="Varghese N."/>
            <person name="Submissions S."/>
        </authorList>
    </citation>
    <scope>NUCLEOTIDE SEQUENCE [LARGE SCALE GENOMIC DNA]</scope>
    <source>
        <strain evidence="2 3">DSM 26989</strain>
    </source>
</reference>
<dbReference type="EMBL" id="FZNZ01000012">
    <property type="protein sequence ID" value="SNR81254.1"/>
    <property type="molecule type" value="Genomic_DNA"/>
</dbReference>
<sequence>MKLNKLFILLLAIIYLSGCGKTILPSENEQEEETEKETPSSSPVDDETVYSVEEFIEGNFGDKAVWVQGYIVGACKRSIKQAEWEPPFSYNTAILLADSPEETDPDKVISIQMVNKQMKENIALDSNPQNYGRQIAFLGIKQKYLGIPGIKKHILAIEWLDE</sequence>
<dbReference type="AlphaFoldDB" id="A0A2K9HA44"/>
<proteinExistence type="predicted"/>
<feature type="domain" description="Endonuclease YhcR N-terminal" evidence="1">
    <location>
        <begin position="50"/>
        <end position="158"/>
    </location>
</feature>
<gene>
    <name evidence="2" type="ORF">SAMN06265364_11222</name>
</gene>
<dbReference type="InterPro" id="IPR045939">
    <property type="entry name" value="YhcR_N"/>
</dbReference>
<comment type="caution">
    <text evidence="2">The sequence shown here is derived from an EMBL/GenBank/DDBJ whole genome shotgun (WGS) entry which is preliminary data.</text>
</comment>
<evidence type="ECO:0000313" key="2">
    <source>
        <dbReference type="EMBL" id="SNR81254.1"/>
    </source>
</evidence>
<organism evidence="2 3">
    <name type="scientific">Prevotella jejuni</name>
    <dbReference type="NCBI Taxonomy" id="1177574"/>
    <lineage>
        <taxon>Bacteria</taxon>
        <taxon>Pseudomonadati</taxon>
        <taxon>Bacteroidota</taxon>
        <taxon>Bacteroidia</taxon>
        <taxon>Bacteroidales</taxon>
        <taxon>Prevotellaceae</taxon>
        <taxon>Prevotella</taxon>
    </lineage>
</organism>
<dbReference type="GeneID" id="94028773"/>
<dbReference type="KEGG" id="pje:CRM71_04950"/>
<keyword evidence="3" id="KW-1185">Reference proteome</keyword>
<accession>A0A2K9HA44</accession>
<evidence type="ECO:0000313" key="3">
    <source>
        <dbReference type="Proteomes" id="UP000198427"/>
    </source>
</evidence>
<protein>
    <recommendedName>
        <fullName evidence="1">Endonuclease YhcR N-terminal domain-containing protein</fullName>
    </recommendedName>
</protein>
<dbReference type="OrthoDB" id="1092925at2"/>
<evidence type="ECO:0000259" key="1">
    <source>
        <dbReference type="Pfam" id="PF19886"/>
    </source>
</evidence>
<dbReference type="Proteomes" id="UP000198427">
    <property type="component" value="Unassembled WGS sequence"/>
</dbReference>
<name>A0A2K9HA44_9BACT</name>